<gene>
    <name evidence="1" type="ORF">IIU_02536</name>
</gene>
<name>A0A9W5V2Y6_BACCE</name>
<organism evidence="1 2">
    <name type="scientific">Bacillus cereus VD133</name>
    <dbReference type="NCBI Taxonomy" id="1053233"/>
    <lineage>
        <taxon>Bacteria</taxon>
        <taxon>Bacillati</taxon>
        <taxon>Bacillota</taxon>
        <taxon>Bacilli</taxon>
        <taxon>Bacillales</taxon>
        <taxon>Bacillaceae</taxon>
        <taxon>Bacillus</taxon>
        <taxon>Bacillus cereus group</taxon>
    </lineage>
</organism>
<reference evidence="1 2" key="1">
    <citation type="submission" date="2012-12" db="EMBL/GenBank/DDBJ databases">
        <title>The Genome Sequence of Bacillus cereus VD133.</title>
        <authorList>
            <consortium name="The Broad Institute Genome Sequencing Platform"/>
            <consortium name="The Broad Institute Genome Sequencing Center for Infectious Disease"/>
            <person name="Feldgarden M."/>
            <person name="Van der Auwera G.A."/>
            <person name="Mahillon J."/>
            <person name="Duprez V."/>
            <person name="Timmery S."/>
            <person name="Mattelet C."/>
            <person name="Dierick K."/>
            <person name="Sun M."/>
            <person name="Yu Z."/>
            <person name="Zhu L."/>
            <person name="Hu X."/>
            <person name="Shank E.B."/>
            <person name="Swiecicka I."/>
            <person name="Hansen B.M."/>
            <person name="Andrup L."/>
            <person name="Walker B."/>
            <person name="Young S.K."/>
            <person name="Zeng Q."/>
            <person name="Gargeya S."/>
            <person name="Fitzgerald M."/>
            <person name="Haas B."/>
            <person name="Abouelleil A."/>
            <person name="Alvarado L."/>
            <person name="Arachchi H.M."/>
            <person name="Berlin A.M."/>
            <person name="Chapman S.B."/>
            <person name="Dewar J."/>
            <person name="Goldberg J."/>
            <person name="Griggs A."/>
            <person name="Gujja S."/>
            <person name="Hansen M."/>
            <person name="Howarth C."/>
            <person name="Imamovic A."/>
            <person name="Larimer J."/>
            <person name="McCowan C."/>
            <person name="Murphy C."/>
            <person name="Neiman D."/>
            <person name="Pearson M."/>
            <person name="Priest M."/>
            <person name="Roberts A."/>
            <person name="Saif S."/>
            <person name="Shea T."/>
            <person name="Sisk P."/>
            <person name="Sykes S."/>
            <person name="Wortman J."/>
            <person name="Nusbaum C."/>
            <person name="Birren B."/>
        </authorList>
    </citation>
    <scope>NUCLEOTIDE SEQUENCE [LARGE SCALE GENOMIC DNA]</scope>
    <source>
        <strain evidence="1 2">VD133</strain>
    </source>
</reference>
<evidence type="ECO:0000313" key="2">
    <source>
        <dbReference type="Proteomes" id="UP000014018"/>
    </source>
</evidence>
<proteinExistence type="predicted"/>
<accession>A0A9W5V2Y6</accession>
<dbReference type="AlphaFoldDB" id="A0A9W5V2Y6"/>
<dbReference type="Proteomes" id="UP000014018">
    <property type="component" value="Unassembled WGS sequence"/>
</dbReference>
<evidence type="ECO:0000313" key="1">
    <source>
        <dbReference type="EMBL" id="EOO34309.1"/>
    </source>
</evidence>
<sequence length="44" mass="5268">MNGEYFSLLIVFILINKSKLIWSEIHWEKISLDGVTHNYENMLK</sequence>
<comment type="caution">
    <text evidence="1">The sequence shown here is derived from an EMBL/GenBank/DDBJ whole genome shotgun (WGS) entry which is preliminary data.</text>
</comment>
<dbReference type="EMBL" id="AHFB01000045">
    <property type="protein sequence ID" value="EOO34309.1"/>
    <property type="molecule type" value="Genomic_DNA"/>
</dbReference>
<protein>
    <submittedName>
        <fullName evidence="1">Uncharacterized protein</fullName>
    </submittedName>
</protein>